<sequence>MEDAEFEVEADFLTIGRTFAEYRRMFDLGADDIAGRELLDCGGGAGAFTATAAELADSAVAVDPLFGRPAEGLEPELDDAIEYNVDQLREKRDLFVWDFYGDVGTRGRYLRAAAERFLADYATHPDRYVAGALPDLPFDGDAVDLALVANLLFVYDDRLDREFHLAALRDLVRVAREEVRVFPLHSLDRTRSAFVEPVAESLRADGHTVECREVPYEFQPGATEMLVVDPP</sequence>
<keyword evidence="2" id="KW-1185">Reference proteome</keyword>
<dbReference type="SUPFAM" id="SSF53335">
    <property type="entry name" value="S-adenosyl-L-methionine-dependent methyltransferases"/>
    <property type="match status" value="1"/>
</dbReference>
<gene>
    <name evidence="1" type="ORF">HZS55_08630</name>
</gene>
<dbReference type="AlphaFoldDB" id="A0A7D5T571"/>
<accession>A0A7D5T571</accession>
<dbReference type="GO" id="GO:0008168">
    <property type="term" value="F:methyltransferase activity"/>
    <property type="evidence" value="ECO:0007669"/>
    <property type="project" value="UniProtKB-KW"/>
</dbReference>
<proteinExistence type="predicted"/>
<organism evidence="1 2">
    <name type="scientific">Halosimplex rubrum</name>
    <dbReference type="NCBI Taxonomy" id="869889"/>
    <lineage>
        <taxon>Archaea</taxon>
        <taxon>Methanobacteriati</taxon>
        <taxon>Methanobacteriota</taxon>
        <taxon>Stenosarchaea group</taxon>
        <taxon>Halobacteria</taxon>
        <taxon>Halobacteriales</taxon>
        <taxon>Haloarculaceae</taxon>
        <taxon>Halosimplex</taxon>
    </lineage>
</organism>
<dbReference type="Proteomes" id="UP000509667">
    <property type="component" value="Chromosome"/>
</dbReference>
<dbReference type="OrthoDB" id="175699at2157"/>
<dbReference type="InterPro" id="IPR029063">
    <property type="entry name" value="SAM-dependent_MTases_sf"/>
</dbReference>
<evidence type="ECO:0000313" key="2">
    <source>
        <dbReference type="Proteomes" id="UP000509667"/>
    </source>
</evidence>
<keyword evidence="1" id="KW-0489">Methyltransferase</keyword>
<reference evidence="1 2" key="1">
    <citation type="submission" date="2020-07" db="EMBL/GenBank/DDBJ databases">
        <title>Halosimplex pelagicum sp. nov. and Halosimplex rubrum sp. nov., isolated from salted brown alga Laminaria, and emended description of the genus Halosimplex.</title>
        <authorList>
            <person name="Cui H."/>
        </authorList>
    </citation>
    <scope>NUCLEOTIDE SEQUENCE [LARGE SCALE GENOMIC DNA]</scope>
    <source>
        <strain evidence="1 2">R27</strain>
    </source>
</reference>
<name>A0A7D5T571_9EURY</name>
<protein>
    <submittedName>
        <fullName evidence="1">Class I SAM-dependent methyltransferase</fullName>
    </submittedName>
</protein>
<dbReference type="RefSeq" id="WP_179911281.1">
    <property type="nucleotide sequence ID" value="NZ_CP058910.1"/>
</dbReference>
<evidence type="ECO:0000313" key="1">
    <source>
        <dbReference type="EMBL" id="QLH77353.1"/>
    </source>
</evidence>
<dbReference type="KEGG" id="hrr:HZS55_08630"/>
<dbReference type="GO" id="GO:0032259">
    <property type="term" value="P:methylation"/>
    <property type="evidence" value="ECO:0007669"/>
    <property type="project" value="UniProtKB-KW"/>
</dbReference>
<dbReference type="Gene3D" id="3.40.50.150">
    <property type="entry name" value="Vaccinia Virus protein VP39"/>
    <property type="match status" value="1"/>
</dbReference>
<dbReference type="EMBL" id="CP058910">
    <property type="protein sequence ID" value="QLH77353.1"/>
    <property type="molecule type" value="Genomic_DNA"/>
</dbReference>
<keyword evidence="1" id="KW-0808">Transferase</keyword>
<dbReference type="GeneID" id="56077923"/>